<sequence length="67" mass="7597">MMTREITKDKVEEVPSSEGAVLSEFWADWCGPCRMFGWVFDEAPHEYPDMVSAMLAEQNRTAGGDPR</sequence>
<evidence type="ECO:0000313" key="2">
    <source>
        <dbReference type="EMBL" id="QOR72380.1"/>
    </source>
</evidence>
<dbReference type="KEGG" id="halt:IM660_09240"/>
<dbReference type="EMBL" id="CP063169">
    <property type="protein sequence ID" value="QOR72380.1"/>
    <property type="molecule type" value="Genomic_DNA"/>
</dbReference>
<dbReference type="RefSeq" id="WP_193499018.1">
    <property type="nucleotide sequence ID" value="NZ_CP063169.1"/>
</dbReference>
<dbReference type="PROSITE" id="PS00194">
    <property type="entry name" value="THIOREDOXIN_1"/>
    <property type="match status" value="1"/>
</dbReference>
<reference evidence="2 3" key="1">
    <citation type="submission" date="2020-10" db="EMBL/GenBank/DDBJ databases">
        <title>Haloactinobacterium sp. RN3S43, a bacterium isolated from saline soil.</title>
        <authorList>
            <person name="Sun J.-Q."/>
        </authorList>
    </citation>
    <scope>NUCLEOTIDE SEQUENCE [LARGE SCALE GENOMIC DNA]</scope>
    <source>
        <strain evidence="2 3">RN3S43</strain>
    </source>
</reference>
<accession>A0A7M1SXT2</accession>
<dbReference type="CDD" id="cd02947">
    <property type="entry name" value="TRX_family"/>
    <property type="match status" value="1"/>
</dbReference>
<dbReference type="InterPro" id="IPR017937">
    <property type="entry name" value="Thioredoxin_CS"/>
</dbReference>
<dbReference type="Pfam" id="PF00085">
    <property type="entry name" value="Thioredoxin"/>
    <property type="match status" value="1"/>
</dbReference>
<dbReference type="InterPro" id="IPR013766">
    <property type="entry name" value="Thioredoxin_domain"/>
</dbReference>
<name>A0A7M1SXT2_9MICO</name>
<dbReference type="InterPro" id="IPR036249">
    <property type="entry name" value="Thioredoxin-like_sf"/>
</dbReference>
<keyword evidence="3" id="KW-1185">Reference proteome</keyword>
<proteinExistence type="predicted"/>
<feature type="domain" description="Thioredoxin" evidence="1">
    <location>
        <begin position="12"/>
        <end position="52"/>
    </location>
</feature>
<protein>
    <recommendedName>
        <fullName evidence="1">Thioredoxin domain-containing protein</fullName>
    </recommendedName>
</protein>
<dbReference type="SUPFAM" id="SSF52833">
    <property type="entry name" value="Thioredoxin-like"/>
    <property type="match status" value="1"/>
</dbReference>
<organism evidence="2 3">
    <name type="scientific">Ruania alkalisoli</name>
    <dbReference type="NCBI Taxonomy" id="2779775"/>
    <lineage>
        <taxon>Bacteria</taxon>
        <taxon>Bacillati</taxon>
        <taxon>Actinomycetota</taxon>
        <taxon>Actinomycetes</taxon>
        <taxon>Micrococcales</taxon>
        <taxon>Ruaniaceae</taxon>
        <taxon>Ruania</taxon>
    </lineage>
</organism>
<dbReference type="Proteomes" id="UP000593758">
    <property type="component" value="Chromosome"/>
</dbReference>
<gene>
    <name evidence="2" type="ORF">IM660_09240</name>
</gene>
<dbReference type="AlphaFoldDB" id="A0A7M1SXT2"/>
<dbReference type="Gene3D" id="3.40.30.10">
    <property type="entry name" value="Glutaredoxin"/>
    <property type="match status" value="1"/>
</dbReference>
<evidence type="ECO:0000259" key="1">
    <source>
        <dbReference type="Pfam" id="PF00085"/>
    </source>
</evidence>
<evidence type="ECO:0000313" key="3">
    <source>
        <dbReference type="Proteomes" id="UP000593758"/>
    </source>
</evidence>